<proteinExistence type="predicted"/>
<keyword evidence="1" id="KW-0812">Transmembrane</keyword>
<feature type="transmembrane region" description="Helical" evidence="1">
    <location>
        <begin position="78"/>
        <end position="98"/>
    </location>
</feature>
<dbReference type="SUPFAM" id="SSF52058">
    <property type="entry name" value="L domain-like"/>
    <property type="match status" value="1"/>
</dbReference>
<dbReference type="AlphaFoldDB" id="A0A2P5XT56"/>
<dbReference type="InterPro" id="IPR032675">
    <property type="entry name" value="LRR_dom_sf"/>
</dbReference>
<evidence type="ECO:0000313" key="2">
    <source>
        <dbReference type="EMBL" id="PPS06545.1"/>
    </source>
</evidence>
<reference evidence="2 3" key="1">
    <citation type="submission" date="2015-01" db="EMBL/GenBank/DDBJ databases">
        <title>Genome of allotetraploid Gossypium barbadense reveals genomic plasticity and fiber elongation in cotton evolution.</title>
        <authorList>
            <person name="Chen X."/>
            <person name="Liu X."/>
            <person name="Zhao B."/>
            <person name="Zheng H."/>
            <person name="Hu Y."/>
            <person name="Lu G."/>
            <person name="Yang C."/>
            <person name="Chen J."/>
            <person name="Shan C."/>
            <person name="Zhang L."/>
            <person name="Zhou Y."/>
            <person name="Wang L."/>
            <person name="Guo W."/>
            <person name="Bai Y."/>
            <person name="Ruan J."/>
            <person name="Shangguan X."/>
            <person name="Mao Y."/>
            <person name="Jiang J."/>
            <person name="Zhu Y."/>
            <person name="Lei J."/>
            <person name="Kang H."/>
            <person name="Chen S."/>
            <person name="He X."/>
            <person name="Wang R."/>
            <person name="Wang Y."/>
            <person name="Chen J."/>
            <person name="Wang L."/>
            <person name="Yu S."/>
            <person name="Wang B."/>
            <person name="Wei J."/>
            <person name="Song S."/>
            <person name="Lu X."/>
            <person name="Gao Z."/>
            <person name="Gu W."/>
            <person name="Deng X."/>
            <person name="Ma D."/>
            <person name="Wang S."/>
            <person name="Liang W."/>
            <person name="Fang L."/>
            <person name="Cai C."/>
            <person name="Zhu X."/>
            <person name="Zhou B."/>
            <person name="Zhang Y."/>
            <person name="Chen Z."/>
            <person name="Xu S."/>
            <person name="Zhu R."/>
            <person name="Wang S."/>
            <person name="Zhang T."/>
            <person name="Zhao G."/>
        </authorList>
    </citation>
    <scope>NUCLEOTIDE SEQUENCE [LARGE SCALE GENOMIC DNA]</scope>
    <source>
        <strain evidence="3">cv. Xinhai21</strain>
        <tissue evidence="2">Leaf</tissue>
    </source>
</reference>
<dbReference type="Gene3D" id="3.80.10.10">
    <property type="entry name" value="Ribonuclease Inhibitor"/>
    <property type="match status" value="1"/>
</dbReference>
<organism evidence="2 3">
    <name type="scientific">Gossypium barbadense</name>
    <name type="common">Sea Island cotton</name>
    <name type="synonym">Hibiscus barbadensis</name>
    <dbReference type="NCBI Taxonomy" id="3634"/>
    <lineage>
        <taxon>Eukaryota</taxon>
        <taxon>Viridiplantae</taxon>
        <taxon>Streptophyta</taxon>
        <taxon>Embryophyta</taxon>
        <taxon>Tracheophyta</taxon>
        <taxon>Spermatophyta</taxon>
        <taxon>Magnoliopsida</taxon>
        <taxon>eudicotyledons</taxon>
        <taxon>Gunneridae</taxon>
        <taxon>Pentapetalae</taxon>
        <taxon>rosids</taxon>
        <taxon>malvids</taxon>
        <taxon>Malvales</taxon>
        <taxon>Malvaceae</taxon>
        <taxon>Malvoideae</taxon>
        <taxon>Gossypium</taxon>
    </lineage>
</organism>
<keyword evidence="1" id="KW-1133">Transmembrane helix</keyword>
<evidence type="ECO:0000313" key="3">
    <source>
        <dbReference type="Proteomes" id="UP000239757"/>
    </source>
</evidence>
<dbReference type="Proteomes" id="UP000239757">
    <property type="component" value="Unassembled WGS sequence"/>
</dbReference>
<feature type="transmembrane region" description="Helical" evidence="1">
    <location>
        <begin position="12"/>
        <end position="31"/>
    </location>
</feature>
<evidence type="ECO:0000256" key="1">
    <source>
        <dbReference type="SAM" id="Phobius"/>
    </source>
</evidence>
<dbReference type="OrthoDB" id="676979at2759"/>
<protein>
    <submittedName>
        <fullName evidence="2">Uncharacterized protein</fullName>
    </submittedName>
</protein>
<sequence length="132" mass="14838">MVWLLQSECFSLSHRLIAIIIIFSLAVGAFFNSLQLILSVNLVAINLGFNKIEGNLPVNVADYPTLSSLSLCYNRLRGAIPLGYAISSIANCVLFLPWQAQLRICRPRRQLFPISGNLRIAGKNFRRRFSNQ</sequence>
<keyword evidence="1" id="KW-0472">Membrane</keyword>
<dbReference type="EMBL" id="KZ664267">
    <property type="protein sequence ID" value="PPS06545.1"/>
    <property type="molecule type" value="Genomic_DNA"/>
</dbReference>
<accession>A0A2P5XT56</accession>
<gene>
    <name evidence="2" type="ORF">GOBAR_AA14092</name>
</gene>
<name>A0A2P5XT56_GOSBA</name>